<dbReference type="PROSITE" id="PS51257">
    <property type="entry name" value="PROKAR_LIPOPROTEIN"/>
    <property type="match status" value="1"/>
</dbReference>
<evidence type="ECO:0000256" key="2">
    <source>
        <dbReference type="ARBA" id="ARBA00005695"/>
    </source>
</evidence>
<dbReference type="CDD" id="cd00995">
    <property type="entry name" value="PBP2_NikA_DppA_OppA_like"/>
    <property type="match status" value="1"/>
</dbReference>
<sequence length="508" mass="54622">MTKHHGRALALRAAVVACTTAVVATGCSQPRSSTADAGVTVAETTAPTTLDPQGSAFFADRFAWQLAYECLLTTTADGKVEPALASGYERSKDGLTYTFSLRPNVKFHNGEALTADDVVYTFTRLKESPDGIDKALFPTLEETVAKDATTVEFHLKSPDAGFVNNMANPLVWGCAVMSKKAATTGNAAVGMVGTGPWKQESYRANSELKLTRFDGYWGDKTKSERLNILYVPNVSTQVSNLKADKVDLIFPDVAGAKALSGSDKLTVDKAPTDSTIFLQVNNLTKPFDNEKVRQALALALDRDSLAQQAYSGAARASVYIPPGTAWAPKPADLPNSTQDIEKAKQLLREAGYPDGFSTSLMYISGYDPGTNNLVAAMQDQLAKAGIKVELDPLEGGAWGAKLTKPDFALSWNAQSYYSNPFQYVQPAEGRQGPVPASLQKLLDEALKAESQEAYQQALIAIEKEEARTVYPTITLLATDMFVAYKKGMSGVAVPPSQSRTFLSQVSHG</sequence>
<dbReference type="PANTHER" id="PTHR30290">
    <property type="entry name" value="PERIPLASMIC BINDING COMPONENT OF ABC TRANSPORTER"/>
    <property type="match status" value="1"/>
</dbReference>
<keyword evidence="8" id="KW-1185">Reference proteome</keyword>
<dbReference type="Gene3D" id="3.10.105.10">
    <property type="entry name" value="Dipeptide-binding Protein, Domain 3"/>
    <property type="match status" value="1"/>
</dbReference>
<dbReference type="Pfam" id="PF00496">
    <property type="entry name" value="SBP_bac_5"/>
    <property type="match status" value="1"/>
</dbReference>
<feature type="signal peptide" evidence="5">
    <location>
        <begin position="1"/>
        <end position="24"/>
    </location>
</feature>
<evidence type="ECO:0000256" key="5">
    <source>
        <dbReference type="SAM" id="SignalP"/>
    </source>
</evidence>
<keyword evidence="3" id="KW-0813">Transport</keyword>
<dbReference type="InterPro" id="IPR039424">
    <property type="entry name" value="SBP_5"/>
</dbReference>
<keyword evidence="4 5" id="KW-0732">Signal</keyword>
<evidence type="ECO:0000256" key="4">
    <source>
        <dbReference type="ARBA" id="ARBA00022729"/>
    </source>
</evidence>
<dbReference type="Gene3D" id="3.90.76.10">
    <property type="entry name" value="Dipeptide-binding Protein, Domain 1"/>
    <property type="match status" value="1"/>
</dbReference>
<evidence type="ECO:0000256" key="1">
    <source>
        <dbReference type="ARBA" id="ARBA00004196"/>
    </source>
</evidence>
<dbReference type="PANTHER" id="PTHR30290:SF10">
    <property type="entry name" value="PERIPLASMIC OLIGOPEPTIDE-BINDING PROTEIN-RELATED"/>
    <property type="match status" value="1"/>
</dbReference>
<comment type="caution">
    <text evidence="7">The sequence shown here is derived from an EMBL/GenBank/DDBJ whole genome shotgun (WGS) entry which is preliminary data.</text>
</comment>
<dbReference type="Proteomes" id="UP001143474">
    <property type="component" value="Unassembled WGS sequence"/>
</dbReference>
<evidence type="ECO:0000259" key="6">
    <source>
        <dbReference type="Pfam" id="PF00496"/>
    </source>
</evidence>
<protein>
    <submittedName>
        <fullName evidence="7">Glutathione ABC transporter substrate-binding protein</fullName>
    </submittedName>
</protein>
<accession>A0A9W6MGC1</accession>
<evidence type="ECO:0000256" key="3">
    <source>
        <dbReference type="ARBA" id="ARBA00022448"/>
    </source>
</evidence>
<name>A0A9W6MGC1_9ACTN</name>
<feature type="domain" description="Solute-binding protein family 5" evidence="6">
    <location>
        <begin position="79"/>
        <end position="424"/>
    </location>
</feature>
<dbReference type="EMBL" id="BSEV01000018">
    <property type="protein sequence ID" value="GLK12763.1"/>
    <property type="molecule type" value="Genomic_DNA"/>
</dbReference>
<dbReference type="GO" id="GO:1904680">
    <property type="term" value="F:peptide transmembrane transporter activity"/>
    <property type="evidence" value="ECO:0007669"/>
    <property type="project" value="TreeGrafter"/>
</dbReference>
<dbReference type="SUPFAM" id="SSF53850">
    <property type="entry name" value="Periplasmic binding protein-like II"/>
    <property type="match status" value="1"/>
</dbReference>
<reference evidence="7" key="1">
    <citation type="journal article" date="2014" name="Int. J. Syst. Evol. Microbiol.">
        <title>Complete genome sequence of Corynebacterium casei LMG S-19264T (=DSM 44701T), isolated from a smear-ripened cheese.</title>
        <authorList>
            <consortium name="US DOE Joint Genome Institute (JGI-PGF)"/>
            <person name="Walter F."/>
            <person name="Albersmeier A."/>
            <person name="Kalinowski J."/>
            <person name="Ruckert C."/>
        </authorList>
    </citation>
    <scope>NUCLEOTIDE SEQUENCE</scope>
    <source>
        <strain evidence="7">VKM Ac-2007</strain>
    </source>
</reference>
<reference evidence="7" key="2">
    <citation type="submission" date="2023-01" db="EMBL/GenBank/DDBJ databases">
        <authorList>
            <person name="Sun Q."/>
            <person name="Evtushenko L."/>
        </authorList>
    </citation>
    <scope>NUCLEOTIDE SEQUENCE</scope>
    <source>
        <strain evidence="7">VKM Ac-2007</strain>
    </source>
</reference>
<evidence type="ECO:0000313" key="7">
    <source>
        <dbReference type="EMBL" id="GLK12763.1"/>
    </source>
</evidence>
<dbReference type="AlphaFoldDB" id="A0A9W6MGC1"/>
<comment type="similarity">
    <text evidence="2">Belongs to the bacterial solute-binding protein 5 family.</text>
</comment>
<dbReference type="InterPro" id="IPR000914">
    <property type="entry name" value="SBP_5_dom"/>
</dbReference>
<dbReference type="GO" id="GO:0015833">
    <property type="term" value="P:peptide transport"/>
    <property type="evidence" value="ECO:0007669"/>
    <property type="project" value="TreeGrafter"/>
</dbReference>
<dbReference type="Gene3D" id="3.40.190.10">
    <property type="entry name" value="Periplasmic binding protein-like II"/>
    <property type="match status" value="1"/>
</dbReference>
<dbReference type="RefSeq" id="WP_271221080.1">
    <property type="nucleotide sequence ID" value="NZ_BAAAVD010000008.1"/>
</dbReference>
<dbReference type="GO" id="GO:0030313">
    <property type="term" value="C:cell envelope"/>
    <property type="evidence" value="ECO:0007669"/>
    <property type="project" value="UniProtKB-SubCell"/>
</dbReference>
<comment type="subcellular location">
    <subcellularLocation>
        <location evidence="1">Cell envelope</location>
    </subcellularLocation>
</comment>
<organism evidence="7 8">
    <name type="scientific">Streptosporangium carneum</name>
    <dbReference type="NCBI Taxonomy" id="47481"/>
    <lineage>
        <taxon>Bacteria</taxon>
        <taxon>Bacillati</taxon>
        <taxon>Actinomycetota</taxon>
        <taxon>Actinomycetes</taxon>
        <taxon>Streptosporangiales</taxon>
        <taxon>Streptosporangiaceae</taxon>
        <taxon>Streptosporangium</taxon>
    </lineage>
</organism>
<feature type="chain" id="PRO_5040874644" evidence="5">
    <location>
        <begin position="25"/>
        <end position="508"/>
    </location>
</feature>
<proteinExistence type="inferred from homology"/>
<evidence type="ECO:0000313" key="8">
    <source>
        <dbReference type="Proteomes" id="UP001143474"/>
    </source>
</evidence>
<gene>
    <name evidence="7" type="ORF">GCM10017600_61730</name>
</gene>